<proteinExistence type="predicted"/>
<accession>A0A0M2UYR2</accession>
<dbReference type="EMBL" id="LAQJ01000037">
    <property type="protein sequence ID" value="KKO20957.1"/>
    <property type="molecule type" value="Genomic_DNA"/>
</dbReference>
<reference evidence="1 2" key="1">
    <citation type="journal article" date="2013" name="BMC Microbiol.">
        <title>Identification of the type II cytochrome c maturation pathway in anammox bacteria by comparative genomics.</title>
        <authorList>
            <person name="Ferousi C."/>
            <person name="Speth D.R."/>
            <person name="Reimann J."/>
            <person name="Op den Camp H.J."/>
            <person name="Allen J.W."/>
            <person name="Keltjens J.T."/>
            <person name="Jetten M.S."/>
        </authorList>
    </citation>
    <scope>NUCLEOTIDE SEQUENCE [LARGE SCALE GENOMIC DNA]</scope>
    <source>
        <strain evidence="1">RU1</strain>
    </source>
</reference>
<keyword evidence="2" id="KW-1185">Reference proteome</keyword>
<evidence type="ECO:0000313" key="1">
    <source>
        <dbReference type="EMBL" id="KKO20957.1"/>
    </source>
</evidence>
<organism evidence="1 2">
    <name type="scientific">Candidatus Brocadia fulgida</name>
    <dbReference type="NCBI Taxonomy" id="380242"/>
    <lineage>
        <taxon>Bacteria</taxon>
        <taxon>Pseudomonadati</taxon>
        <taxon>Planctomycetota</taxon>
        <taxon>Candidatus Brocadiia</taxon>
        <taxon>Candidatus Brocadiales</taxon>
        <taxon>Candidatus Brocadiaceae</taxon>
        <taxon>Candidatus Brocadia</taxon>
    </lineage>
</organism>
<sequence>MLRPYKRLSIETIAKINQQEVRWHTAQILPRLKLNKNERQRVIALLKMYLLDKSRIVKTFAMQALTEIAIQDNGYVEGVRNLLDKLTEEGSLAMKARGRKLLFLLKKTKPSVTLQSRQYPHGQLRGINPRATISH</sequence>
<protein>
    <recommendedName>
        <fullName evidence="3">HEAT repeat protein</fullName>
    </recommendedName>
</protein>
<evidence type="ECO:0000313" key="2">
    <source>
        <dbReference type="Proteomes" id="UP000034954"/>
    </source>
</evidence>
<evidence type="ECO:0008006" key="3">
    <source>
        <dbReference type="Google" id="ProtNLM"/>
    </source>
</evidence>
<name>A0A0M2UYR2_9BACT</name>
<gene>
    <name evidence="1" type="ORF">BROFUL_00315</name>
</gene>
<dbReference type="AlphaFoldDB" id="A0A0M2UYR2"/>
<dbReference type="Proteomes" id="UP000034954">
    <property type="component" value="Unassembled WGS sequence"/>
</dbReference>
<comment type="caution">
    <text evidence="1">The sequence shown here is derived from an EMBL/GenBank/DDBJ whole genome shotgun (WGS) entry which is preliminary data.</text>
</comment>